<dbReference type="Proteomes" id="UP000016481">
    <property type="component" value="Unassembled WGS sequence"/>
</dbReference>
<sequence length="85" mass="9566">MQADKIEDVMSEFLGEGYRIVGDDGALSPAIEWVDWVCDSDDDNDDDGDGDGDEDEKVEVTFQDGSTRTFDKGVPMRQIWHEYAD</sequence>
<dbReference type="AlphaFoldDB" id="U1PMH8"/>
<dbReference type="HOGENOM" id="CLU_2616785_0_0_11"/>
<accession>U1PMH8</accession>
<organism evidence="2 3">
    <name type="scientific">Actinomyces graevenitzii F0530</name>
    <dbReference type="NCBI Taxonomy" id="1321817"/>
    <lineage>
        <taxon>Bacteria</taxon>
        <taxon>Bacillati</taxon>
        <taxon>Actinomycetota</taxon>
        <taxon>Actinomycetes</taxon>
        <taxon>Actinomycetales</taxon>
        <taxon>Actinomycetaceae</taxon>
        <taxon>Actinomyces</taxon>
    </lineage>
</organism>
<dbReference type="EMBL" id="AWSC01000018">
    <property type="protein sequence ID" value="ERH17390.1"/>
    <property type="molecule type" value="Genomic_DNA"/>
</dbReference>
<proteinExistence type="predicted"/>
<gene>
    <name evidence="2" type="ORF">HMPREF1978_00552</name>
</gene>
<evidence type="ECO:0000313" key="2">
    <source>
        <dbReference type="EMBL" id="ERH17390.1"/>
    </source>
</evidence>
<dbReference type="PATRIC" id="fig|1321817.3.peg.479"/>
<evidence type="ECO:0000313" key="3">
    <source>
        <dbReference type="Proteomes" id="UP000016481"/>
    </source>
</evidence>
<name>U1PMH8_9ACTO</name>
<feature type="compositionally biased region" description="Acidic residues" evidence="1">
    <location>
        <begin position="38"/>
        <end position="57"/>
    </location>
</feature>
<protein>
    <submittedName>
        <fullName evidence="2">Uncharacterized protein</fullName>
    </submittedName>
</protein>
<evidence type="ECO:0000256" key="1">
    <source>
        <dbReference type="SAM" id="MobiDB-lite"/>
    </source>
</evidence>
<feature type="region of interest" description="Disordered" evidence="1">
    <location>
        <begin position="38"/>
        <end position="68"/>
    </location>
</feature>
<dbReference type="RefSeq" id="WP_021604521.1">
    <property type="nucleotide sequence ID" value="NZ_KE951502.1"/>
</dbReference>
<comment type="caution">
    <text evidence="2">The sequence shown here is derived from an EMBL/GenBank/DDBJ whole genome shotgun (WGS) entry which is preliminary data.</text>
</comment>
<reference evidence="2 3" key="1">
    <citation type="submission" date="2013-08" db="EMBL/GenBank/DDBJ databases">
        <authorList>
            <person name="Weinstock G."/>
            <person name="Sodergren E."/>
            <person name="Wylie T."/>
            <person name="Fulton L."/>
            <person name="Fulton R."/>
            <person name="Fronick C."/>
            <person name="O'Laughlin M."/>
            <person name="Godfrey J."/>
            <person name="Miner T."/>
            <person name="Herter B."/>
            <person name="Appelbaum E."/>
            <person name="Cordes M."/>
            <person name="Lek S."/>
            <person name="Wollam A."/>
            <person name="Pepin K.H."/>
            <person name="Palsikar V.B."/>
            <person name="Mitreva M."/>
            <person name="Wilson R.K."/>
        </authorList>
    </citation>
    <scope>NUCLEOTIDE SEQUENCE [LARGE SCALE GENOMIC DNA]</scope>
    <source>
        <strain evidence="2 3">F0530</strain>
    </source>
</reference>